<dbReference type="PRINTS" id="PR00300">
    <property type="entry name" value="CLPPROTEASEA"/>
</dbReference>
<dbReference type="GO" id="GO:0016887">
    <property type="term" value="F:ATP hydrolysis activity"/>
    <property type="evidence" value="ECO:0007669"/>
    <property type="project" value="InterPro"/>
</dbReference>
<evidence type="ECO:0000313" key="4">
    <source>
        <dbReference type="Proteomes" id="UP000095280"/>
    </source>
</evidence>
<feature type="chain" id="PRO_5009320780" evidence="2">
    <location>
        <begin position="28"/>
        <end position="1156"/>
    </location>
</feature>
<organism evidence="4 5">
    <name type="scientific">Macrostomum lignano</name>
    <dbReference type="NCBI Taxonomy" id="282301"/>
    <lineage>
        <taxon>Eukaryota</taxon>
        <taxon>Metazoa</taxon>
        <taxon>Spiralia</taxon>
        <taxon>Lophotrochozoa</taxon>
        <taxon>Platyhelminthes</taxon>
        <taxon>Rhabditophora</taxon>
        <taxon>Macrostomorpha</taxon>
        <taxon>Macrostomida</taxon>
        <taxon>Macrostomidae</taxon>
        <taxon>Macrostomum</taxon>
    </lineage>
</organism>
<evidence type="ECO:0000313" key="5">
    <source>
        <dbReference type="WBParaSite" id="maker-uti_cns_0010556-snap-gene-0.3-mRNA-1"/>
    </source>
</evidence>
<dbReference type="AlphaFoldDB" id="A0A1I8I912"/>
<feature type="domain" description="AAA+ ATPase" evidence="3">
    <location>
        <begin position="902"/>
        <end position="1053"/>
    </location>
</feature>
<protein>
    <submittedName>
        <fullName evidence="5">AAA domain-containing protein</fullName>
    </submittedName>
</protein>
<feature type="domain" description="AAA+ ATPase" evidence="3">
    <location>
        <begin position="703"/>
        <end position="836"/>
    </location>
</feature>
<proteinExistence type="inferred from homology"/>
<feature type="signal peptide" evidence="2">
    <location>
        <begin position="1"/>
        <end position="27"/>
    </location>
</feature>
<dbReference type="PANTHER" id="PTHR10760:SF2">
    <property type="entry name" value="LD13476P-RELATED"/>
    <property type="match status" value="1"/>
</dbReference>
<reference evidence="5" key="1">
    <citation type="submission" date="2016-11" db="UniProtKB">
        <authorList>
            <consortium name="WormBaseParasite"/>
        </authorList>
    </citation>
    <scope>IDENTIFICATION</scope>
</reference>
<dbReference type="WBParaSite" id="maker-uti_cns_0010556-snap-gene-0.3-mRNA-1">
    <property type="protein sequence ID" value="maker-uti_cns_0010556-snap-gene-0.3-mRNA-1"/>
    <property type="gene ID" value="maker-uti_cns_0010556-snap-gene-0.3"/>
</dbReference>
<evidence type="ECO:0000256" key="2">
    <source>
        <dbReference type="SAM" id="SignalP"/>
    </source>
</evidence>
<keyword evidence="4" id="KW-1185">Reference proteome</keyword>
<dbReference type="Gene3D" id="3.40.50.300">
    <property type="entry name" value="P-loop containing nucleotide triphosphate hydrolases"/>
    <property type="match status" value="5"/>
</dbReference>
<dbReference type="CDD" id="cd00009">
    <property type="entry name" value="AAA"/>
    <property type="match status" value="1"/>
</dbReference>
<evidence type="ECO:0000256" key="1">
    <source>
        <dbReference type="ARBA" id="ARBA00006235"/>
    </source>
</evidence>
<dbReference type="GO" id="GO:0005737">
    <property type="term" value="C:cytoplasm"/>
    <property type="evidence" value="ECO:0007669"/>
    <property type="project" value="UniProtKB-ARBA"/>
</dbReference>
<sequence length="1156" mass="133196">MKLFTARGKFLLPLFLLALHQIFSAEANPLSLASAAFSAIALSVSFVYKDQLSCYFAECCGKQWVDFNHTGFKEALAAKVYGQPLIGRLSEAVQEHWNNRHPAKALVLSLHGPTGTGKNYAVRILADHLFKRGGRSRYFHLFSATVHFPHSRLLDTYADQIHEWVRGNVSLCGKSVFVFDEIDKMPHSLLDVLKPFVDYHEHINGIDYRRAIFIFLSNSGSELIMRRMVELKRSGHDRSDTSNMAKFDHLLSEHVYSDNSSALRSSALLQHHLVSRFIPFLPLERDHVIGCIKDYLKASQPAHTGEKDLVDRVLNELPFVPNDERFFSSAGFKEALDTKVYGQPLVGLANAVWHHWNDKQSAKALVLSLHGPTGTGKNYVARILANHLYTRGTKSNFYRLFHAAVHFPHKSRLETYMVGFLSKPFDFLLICQNLCCTQHRLGFSIQTIALQDPQLLDLPNLQLPGHCRPFRSSSELQEWVQGNVSRCSKSMFVFDEFDKIPHGLALLDALKPFLDHNDHIGGVDYRRAIFIFLRNDGSDLIMSHMVEQKRLGRKRYDIYTDFDNLLSKHLESEAKRSQQPGALLYHSLVSQFIPLLPLEKDHVAGCIDDYLLDNQPDYLIPTCFIDRVLADIDFQPKVERYFASSGCKRVIEKTQFILERERIDLKRKREARKKEKLYLVYGQPLTGLAEAIQQHWNDSQAAKALVISMHGPTGTGKNYVCQIMANHLYKEGTRSQFYHLYPATLHFHQSSQLLNYMNRLHSWIRGNVTRCPRSVFVFDEVDKMPFRLLDSLQPLLDYHETDQREHVTGCIEDYLRASQPNYLAAQRRQLFIDRVLKQLRFKPENERFFSESGCKMVISKAQFVQSIAEGFNNALKERVYGQPLIGLSNAVQQHWSNNQPAKALLLSMHGPPGTGKNYVSGILIRHLFIKDSKSKFYHLFSGTVHFPHKNQVQNYKDQIQAWVRGNVSICPKSVFVFDEVDKMPATLLDALKPFVDSYQHIDRVDYRRAIFIFLSNSGSDMISRYMLAQKKLGKDRSEVYSKLDDKLPLYLYDESNGPLRKSDLLKHHLVSRFIPFLPLERLHVTECIKDYLKLHYPDWLYGSDFIERVLNKLVFVPELEKFFSSTGCKRVADKVQLQMSIDEMSDKDKRRRRNEL</sequence>
<accession>A0A1I8I912</accession>
<dbReference type="Proteomes" id="UP000095280">
    <property type="component" value="Unplaced"/>
</dbReference>
<evidence type="ECO:0000259" key="3">
    <source>
        <dbReference type="SMART" id="SM00382"/>
    </source>
</evidence>
<dbReference type="PANTHER" id="PTHR10760">
    <property type="entry name" value="TORSIN"/>
    <property type="match status" value="1"/>
</dbReference>
<comment type="similarity">
    <text evidence="1">Belongs to the ClpA/ClpB family. Torsin subfamily.</text>
</comment>
<name>A0A1I8I912_9PLAT</name>
<keyword evidence="2" id="KW-0732">Signal</keyword>
<dbReference type="InterPro" id="IPR010448">
    <property type="entry name" value="Torsin"/>
</dbReference>
<feature type="domain" description="AAA+ ATPase" evidence="3">
    <location>
        <begin position="104"/>
        <end position="235"/>
    </location>
</feature>
<dbReference type="GO" id="GO:0005524">
    <property type="term" value="F:ATP binding"/>
    <property type="evidence" value="ECO:0007669"/>
    <property type="project" value="InterPro"/>
</dbReference>
<dbReference type="SUPFAM" id="SSF52540">
    <property type="entry name" value="P-loop containing nucleoside triphosphate hydrolases"/>
    <property type="match status" value="4"/>
</dbReference>
<dbReference type="InterPro" id="IPR027417">
    <property type="entry name" value="P-loop_NTPase"/>
</dbReference>
<dbReference type="InterPro" id="IPR003593">
    <property type="entry name" value="AAA+_ATPase"/>
</dbReference>
<dbReference type="InterPro" id="IPR001270">
    <property type="entry name" value="ClpA/B"/>
</dbReference>
<dbReference type="SMART" id="SM00382">
    <property type="entry name" value="AAA"/>
    <property type="match status" value="4"/>
</dbReference>
<dbReference type="Pfam" id="PF06309">
    <property type="entry name" value="Torsin"/>
    <property type="match status" value="4"/>
</dbReference>
<dbReference type="GO" id="GO:0012505">
    <property type="term" value="C:endomembrane system"/>
    <property type="evidence" value="ECO:0007669"/>
    <property type="project" value="UniProtKB-ARBA"/>
</dbReference>
<dbReference type="GO" id="GO:0071218">
    <property type="term" value="P:cellular response to misfolded protein"/>
    <property type="evidence" value="ECO:0007669"/>
    <property type="project" value="TreeGrafter"/>
</dbReference>
<feature type="domain" description="AAA+ ATPase" evidence="3">
    <location>
        <begin position="363"/>
        <end position="557"/>
    </location>
</feature>